<feature type="transmembrane region" description="Helical" evidence="1">
    <location>
        <begin position="102"/>
        <end position="123"/>
    </location>
</feature>
<organism evidence="3 4">
    <name type="scientific">Schizopora paradoxa</name>
    <dbReference type="NCBI Taxonomy" id="27342"/>
    <lineage>
        <taxon>Eukaryota</taxon>
        <taxon>Fungi</taxon>
        <taxon>Dikarya</taxon>
        <taxon>Basidiomycota</taxon>
        <taxon>Agaricomycotina</taxon>
        <taxon>Agaricomycetes</taxon>
        <taxon>Hymenochaetales</taxon>
        <taxon>Schizoporaceae</taxon>
        <taxon>Schizopora</taxon>
    </lineage>
</organism>
<sequence length="399" mass="43880">MTPVSTTWIDAVVLWDWIVCLPREYRFIWKSNWTAAKYAYLFCRYWVIVVIPFILYCYIQDHSQERCLQLFRAPVALAMWNQAGAEVVLLLRTYAFFNRDRFLFAGLLAMLCGVFAYQLYVILHEMLLLPFVPPATTGPCLPMSKPHSAHILGFFLASLAFDASVTTMTLVRAIMYRRGKLGGSGDRLVVTFLREGVFYFILISIANLINGVFYLQPKSDMSALNIPLTIMFSDVLACRMILDLRSRGYELAQPTTQHHGPTLPLSGAELPPSAFGLGGAGRAGETSEETGTTFEGEDVKHAYGQEQLPYNLPYAGNESGSGLDLKAPVGLRDLLEAGRGRGSSMLTTTIDSAAFTTSISTSSAQTRSADASVSANSMELRSFSQAGHLGDDEKSIGAP</sequence>
<keyword evidence="4" id="KW-1185">Reference proteome</keyword>
<dbReference type="Proteomes" id="UP000053477">
    <property type="component" value="Unassembled WGS sequence"/>
</dbReference>
<proteinExistence type="predicted"/>
<accession>A0A0H2RCA2</accession>
<dbReference type="STRING" id="27342.A0A0H2RCA2"/>
<dbReference type="InParanoid" id="A0A0H2RCA2"/>
<evidence type="ECO:0000313" key="3">
    <source>
        <dbReference type="EMBL" id="KLO07103.1"/>
    </source>
</evidence>
<name>A0A0H2RCA2_9AGAM</name>
<dbReference type="OrthoDB" id="2549021at2759"/>
<evidence type="ECO:0000313" key="4">
    <source>
        <dbReference type="Proteomes" id="UP000053477"/>
    </source>
</evidence>
<keyword evidence="1" id="KW-0812">Transmembrane</keyword>
<evidence type="ECO:0000259" key="2">
    <source>
        <dbReference type="Pfam" id="PF20151"/>
    </source>
</evidence>
<feature type="transmembrane region" description="Helical" evidence="1">
    <location>
        <begin position="151"/>
        <end position="175"/>
    </location>
</feature>
<keyword evidence="1" id="KW-1133">Transmembrane helix</keyword>
<dbReference type="InterPro" id="IPR045340">
    <property type="entry name" value="DUF6533"/>
</dbReference>
<dbReference type="AlphaFoldDB" id="A0A0H2RCA2"/>
<protein>
    <recommendedName>
        <fullName evidence="2">DUF6533 domain-containing protein</fullName>
    </recommendedName>
</protein>
<gene>
    <name evidence="3" type="ORF">SCHPADRAFT_665082</name>
</gene>
<dbReference type="EMBL" id="KQ086161">
    <property type="protein sequence ID" value="KLO07103.1"/>
    <property type="molecule type" value="Genomic_DNA"/>
</dbReference>
<reference evidence="3 4" key="1">
    <citation type="submission" date="2015-04" db="EMBL/GenBank/DDBJ databases">
        <title>Complete genome sequence of Schizopora paradoxa KUC8140, a cosmopolitan wood degrader in East Asia.</title>
        <authorList>
            <consortium name="DOE Joint Genome Institute"/>
            <person name="Min B."/>
            <person name="Park H."/>
            <person name="Jang Y."/>
            <person name="Kim J.-J."/>
            <person name="Kim K.H."/>
            <person name="Pangilinan J."/>
            <person name="Lipzen A."/>
            <person name="Riley R."/>
            <person name="Grigoriev I.V."/>
            <person name="Spatafora J.W."/>
            <person name="Choi I.-G."/>
        </authorList>
    </citation>
    <scope>NUCLEOTIDE SEQUENCE [LARGE SCALE GENOMIC DNA]</scope>
    <source>
        <strain evidence="3 4">KUC8140</strain>
    </source>
</reference>
<dbReference type="Pfam" id="PF20151">
    <property type="entry name" value="DUF6533"/>
    <property type="match status" value="1"/>
</dbReference>
<feature type="domain" description="DUF6533" evidence="2">
    <location>
        <begin position="11"/>
        <end position="49"/>
    </location>
</feature>
<feature type="transmembrane region" description="Helical" evidence="1">
    <location>
        <begin position="196"/>
        <end position="215"/>
    </location>
</feature>
<keyword evidence="1" id="KW-0472">Membrane</keyword>
<evidence type="ECO:0000256" key="1">
    <source>
        <dbReference type="SAM" id="Phobius"/>
    </source>
</evidence>
<feature type="transmembrane region" description="Helical" evidence="1">
    <location>
        <begin position="38"/>
        <end position="59"/>
    </location>
</feature>